<keyword evidence="2" id="KW-1133">Transmembrane helix</keyword>
<dbReference type="InterPro" id="IPR046291">
    <property type="entry name" value="DUF6328"/>
</dbReference>
<reference evidence="4" key="1">
    <citation type="journal article" date="2019" name="Int. J. Syst. Evol. Microbiol.">
        <title>The Global Catalogue of Microorganisms (GCM) 10K type strain sequencing project: providing services to taxonomists for standard genome sequencing and annotation.</title>
        <authorList>
            <consortium name="The Broad Institute Genomics Platform"/>
            <consortium name="The Broad Institute Genome Sequencing Center for Infectious Disease"/>
            <person name="Wu L."/>
            <person name="Ma J."/>
        </authorList>
    </citation>
    <scope>NUCLEOTIDE SEQUENCE [LARGE SCALE GENOMIC DNA]</scope>
    <source>
        <strain evidence="4">JCM 18302</strain>
    </source>
</reference>
<dbReference type="Proteomes" id="UP001500804">
    <property type="component" value="Unassembled WGS sequence"/>
</dbReference>
<proteinExistence type="predicted"/>
<feature type="region of interest" description="Disordered" evidence="1">
    <location>
        <begin position="175"/>
        <end position="208"/>
    </location>
</feature>
<feature type="transmembrane region" description="Helical" evidence="2">
    <location>
        <begin position="73"/>
        <end position="95"/>
    </location>
</feature>
<evidence type="ECO:0000256" key="2">
    <source>
        <dbReference type="SAM" id="Phobius"/>
    </source>
</evidence>
<evidence type="ECO:0000256" key="1">
    <source>
        <dbReference type="SAM" id="MobiDB-lite"/>
    </source>
</evidence>
<feature type="region of interest" description="Disordered" evidence="1">
    <location>
        <begin position="1"/>
        <end position="25"/>
    </location>
</feature>
<protein>
    <recommendedName>
        <fullName evidence="5">Integral membrane protein</fullName>
    </recommendedName>
</protein>
<feature type="transmembrane region" description="Helical" evidence="2">
    <location>
        <begin position="115"/>
        <end position="135"/>
    </location>
</feature>
<gene>
    <name evidence="3" type="ORF">GCM10023320_83930</name>
</gene>
<dbReference type="Pfam" id="PF19853">
    <property type="entry name" value="DUF6328"/>
    <property type="match status" value="1"/>
</dbReference>
<evidence type="ECO:0000313" key="3">
    <source>
        <dbReference type="EMBL" id="GAA5143033.1"/>
    </source>
</evidence>
<feature type="transmembrane region" description="Helical" evidence="2">
    <location>
        <begin position="141"/>
        <end position="162"/>
    </location>
</feature>
<keyword evidence="2" id="KW-0812">Transmembrane</keyword>
<keyword evidence="2" id="KW-0472">Membrane</keyword>
<name>A0ABP9PA46_9PSEU</name>
<accession>A0ABP9PA46</accession>
<comment type="caution">
    <text evidence="3">The sequence shown here is derived from an EMBL/GenBank/DDBJ whole genome shotgun (WGS) entry which is preliminary data.</text>
</comment>
<keyword evidence="4" id="KW-1185">Reference proteome</keyword>
<evidence type="ECO:0008006" key="5">
    <source>
        <dbReference type="Google" id="ProtNLM"/>
    </source>
</evidence>
<sequence length="208" mass="22061">MAEWRSAGNGTSNPPGGPADGRGEGRLQRADRNMIELLQELRVAQTGVQILFAFLLTLSFTERFGSIDEVQRWTYVVTLLCSVLTAGLLVAPAAVHRMTFRRGVKPETVQLGHVLFSLGLATLALTLTGSVLLVLDVAVGLSFAVSSAVAVFVVLCLLWFVLPIPLLLRSRPTPALRDTDGATDGATDGGNDEPPPADRAAAREPSSA</sequence>
<evidence type="ECO:0000313" key="4">
    <source>
        <dbReference type="Proteomes" id="UP001500804"/>
    </source>
</evidence>
<dbReference type="EMBL" id="BAABJO010000067">
    <property type="protein sequence ID" value="GAA5143033.1"/>
    <property type="molecule type" value="Genomic_DNA"/>
</dbReference>
<feature type="transmembrane region" description="Helical" evidence="2">
    <location>
        <begin position="41"/>
        <end position="61"/>
    </location>
</feature>
<organism evidence="3 4">
    <name type="scientific">Pseudonocardia adelaidensis</name>
    <dbReference type="NCBI Taxonomy" id="648754"/>
    <lineage>
        <taxon>Bacteria</taxon>
        <taxon>Bacillati</taxon>
        <taxon>Actinomycetota</taxon>
        <taxon>Actinomycetes</taxon>
        <taxon>Pseudonocardiales</taxon>
        <taxon>Pseudonocardiaceae</taxon>
        <taxon>Pseudonocardia</taxon>
    </lineage>
</organism>
<dbReference type="RefSeq" id="WP_345613594.1">
    <property type="nucleotide sequence ID" value="NZ_BAABJO010000067.1"/>
</dbReference>